<evidence type="ECO:0000259" key="8">
    <source>
        <dbReference type="PROSITE" id="PS50198"/>
    </source>
</evidence>
<dbReference type="RefSeq" id="WP_092848063.1">
    <property type="nucleotide sequence ID" value="NZ_FOPY01000012.1"/>
</dbReference>
<dbReference type="InterPro" id="IPR000297">
    <property type="entry name" value="PPIase_PpiC"/>
</dbReference>
<dbReference type="Proteomes" id="UP000199040">
    <property type="component" value="Unassembled WGS sequence"/>
</dbReference>
<evidence type="ECO:0000256" key="1">
    <source>
        <dbReference type="ARBA" id="ARBA00022729"/>
    </source>
</evidence>
<keyword evidence="2" id="KW-0574">Periplasm</keyword>
<dbReference type="InterPro" id="IPR015391">
    <property type="entry name" value="SurA_N"/>
</dbReference>
<evidence type="ECO:0000256" key="4">
    <source>
        <dbReference type="ARBA" id="ARBA00023186"/>
    </source>
</evidence>
<dbReference type="InterPro" id="IPR046357">
    <property type="entry name" value="PPIase_dom_sf"/>
</dbReference>
<dbReference type="SUPFAM" id="SSF54534">
    <property type="entry name" value="FKBP-like"/>
    <property type="match status" value="1"/>
</dbReference>
<dbReference type="EMBL" id="FOPY01000012">
    <property type="protein sequence ID" value="SFH90364.1"/>
    <property type="molecule type" value="Genomic_DNA"/>
</dbReference>
<evidence type="ECO:0000256" key="6">
    <source>
        <dbReference type="PROSITE-ProRule" id="PRU00278"/>
    </source>
</evidence>
<evidence type="ECO:0000256" key="2">
    <source>
        <dbReference type="ARBA" id="ARBA00022764"/>
    </source>
</evidence>
<gene>
    <name evidence="9" type="ORF">SAMN04487959_11228</name>
</gene>
<dbReference type="Gene3D" id="1.10.4030.10">
    <property type="entry name" value="Porin chaperone SurA, peptide-binding domain"/>
    <property type="match status" value="1"/>
</dbReference>
<dbReference type="SUPFAM" id="SSF109998">
    <property type="entry name" value="Triger factor/SurA peptide-binding domain-like"/>
    <property type="match status" value="1"/>
</dbReference>
<keyword evidence="3 6" id="KW-0697">Rotamase</keyword>
<keyword evidence="10" id="KW-1185">Reference proteome</keyword>
<accession>A0A1I3DUF0</accession>
<sequence length="328" mass="36227">MRRRWFASWSLALMLALSLSGVSASAGAVEEPLDRIVAVVNDDAIMASELEDRMIQARTQLASRNIAMPDEAVLRRQVLERMIVEQIQLQMAEQANLTVDDTELNRAVRTIAENNGMSVDEFADALEADGLSLAVVREQIRREMLMRELQQRRVASRVNISDREVERYLEQQGGNANVSYRLGHILVAVPQSPSPDQVEAASQEAQALYERLQGGADFADVAAAESDGANALEGGDLGWRQAGELPSIFTDVIGGMQVGQVSEPIRSPSGFHLVKLLDREGGNRSGAAQRDQVRQLIFQRKVNDELEAWTQQIRADAYVDNRLEQSGS</sequence>
<reference evidence="9 10" key="1">
    <citation type="submission" date="2016-10" db="EMBL/GenBank/DDBJ databases">
        <authorList>
            <person name="de Groot N.N."/>
        </authorList>
    </citation>
    <scope>NUCLEOTIDE SEQUENCE [LARGE SCALE GENOMIC DNA]</scope>
    <source>
        <strain evidence="9 10">CGMCC 1.6848</strain>
    </source>
</reference>
<dbReference type="GO" id="GO:0003755">
    <property type="term" value="F:peptidyl-prolyl cis-trans isomerase activity"/>
    <property type="evidence" value="ECO:0007669"/>
    <property type="project" value="UniProtKB-KW"/>
</dbReference>
<feature type="domain" description="PpiC" evidence="8">
    <location>
        <begin position="177"/>
        <end position="278"/>
    </location>
</feature>
<dbReference type="PANTHER" id="PTHR47637:SF1">
    <property type="entry name" value="CHAPERONE SURA"/>
    <property type="match status" value="1"/>
</dbReference>
<dbReference type="Pfam" id="PF00639">
    <property type="entry name" value="Rotamase"/>
    <property type="match status" value="1"/>
</dbReference>
<dbReference type="PROSITE" id="PS50198">
    <property type="entry name" value="PPIC_PPIASE_2"/>
    <property type="match status" value="1"/>
</dbReference>
<feature type="chain" id="PRO_5011647182" evidence="7">
    <location>
        <begin position="29"/>
        <end position="328"/>
    </location>
</feature>
<evidence type="ECO:0000256" key="7">
    <source>
        <dbReference type="SAM" id="SignalP"/>
    </source>
</evidence>
<dbReference type="Pfam" id="PF09312">
    <property type="entry name" value="SurA_N"/>
    <property type="match status" value="1"/>
</dbReference>
<dbReference type="Gene3D" id="3.10.50.40">
    <property type="match status" value="1"/>
</dbReference>
<keyword evidence="5 6" id="KW-0413">Isomerase</keyword>
<proteinExistence type="predicted"/>
<keyword evidence="1 7" id="KW-0732">Signal</keyword>
<dbReference type="InterPro" id="IPR027304">
    <property type="entry name" value="Trigger_fact/SurA_dom_sf"/>
</dbReference>
<evidence type="ECO:0000313" key="10">
    <source>
        <dbReference type="Proteomes" id="UP000199040"/>
    </source>
</evidence>
<evidence type="ECO:0000256" key="3">
    <source>
        <dbReference type="ARBA" id="ARBA00023110"/>
    </source>
</evidence>
<feature type="signal peptide" evidence="7">
    <location>
        <begin position="1"/>
        <end position="28"/>
    </location>
</feature>
<dbReference type="STRING" id="442341.SAMN04487959_11228"/>
<keyword evidence="4" id="KW-0143">Chaperone</keyword>
<protein>
    <submittedName>
        <fullName evidence="9">Peptidyl-prolyl cis-trans isomerase SurA</fullName>
    </submittedName>
</protein>
<dbReference type="PANTHER" id="PTHR47637">
    <property type="entry name" value="CHAPERONE SURA"/>
    <property type="match status" value="1"/>
</dbReference>
<evidence type="ECO:0000256" key="5">
    <source>
        <dbReference type="ARBA" id="ARBA00023235"/>
    </source>
</evidence>
<evidence type="ECO:0000313" key="9">
    <source>
        <dbReference type="EMBL" id="SFH90364.1"/>
    </source>
</evidence>
<name>A0A1I3DUF0_9GAMM</name>
<organism evidence="9 10">
    <name type="scientific">Modicisalibacter xianhensis</name>
    <dbReference type="NCBI Taxonomy" id="442341"/>
    <lineage>
        <taxon>Bacteria</taxon>
        <taxon>Pseudomonadati</taxon>
        <taxon>Pseudomonadota</taxon>
        <taxon>Gammaproteobacteria</taxon>
        <taxon>Oceanospirillales</taxon>
        <taxon>Halomonadaceae</taxon>
        <taxon>Modicisalibacter</taxon>
    </lineage>
</organism>
<dbReference type="AlphaFoldDB" id="A0A1I3DUF0"/>
<dbReference type="InterPro" id="IPR050280">
    <property type="entry name" value="OMP_Chaperone_SurA"/>
</dbReference>